<dbReference type="EMBL" id="GL433846">
    <property type="protein sequence ID" value="EFN54796.1"/>
    <property type="molecule type" value="Genomic_DNA"/>
</dbReference>
<evidence type="ECO:0000256" key="1">
    <source>
        <dbReference type="SAM" id="Coils"/>
    </source>
</evidence>
<feature type="compositionally biased region" description="Basic and acidic residues" evidence="2">
    <location>
        <begin position="94"/>
        <end position="114"/>
    </location>
</feature>
<feature type="compositionally biased region" description="Polar residues" evidence="2">
    <location>
        <begin position="295"/>
        <end position="309"/>
    </location>
</feature>
<feature type="region of interest" description="Disordered" evidence="2">
    <location>
        <begin position="54"/>
        <end position="120"/>
    </location>
</feature>
<feature type="compositionally biased region" description="Low complexity" evidence="2">
    <location>
        <begin position="1"/>
        <end position="15"/>
    </location>
</feature>
<name>E1ZGQ5_CHLVA</name>
<feature type="compositionally biased region" description="Pro residues" evidence="2">
    <location>
        <begin position="16"/>
        <end position="25"/>
    </location>
</feature>
<dbReference type="RefSeq" id="XP_005846898.1">
    <property type="nucleotide sequence ID" value="XM_005846836.1"/>
</dbReference>
<gene>
    <name evidence="3" type="ORF">CHLNCDRAFT_134766</name>
</gene>
<keyword evidence="4" id="KW-1185">Reference proteome</keyword>
<feature type="coiled-coil region" evidence="1">
    <location>
        <begin position="141"/>
        <end position="270"/>
    </location>
</feature>
<dbReference type="OMA" id="YSGVHEV"/>
<feature type="region of interest" description="Disordered" evidence="2">
    <location>
        <begin position="294"/>
        <end position="341"/>
    </location>
</feature>
<feature type="region of interest" description="Disordered" evidence="2">
    <location>
        <begin position="373"/>
        <end position="431"/>
    </location>
</feature>
<dbReference type="AlphaFoldDB" id="E1ZGQ5"/>
<feature type="compositionally biased region" description="Polar residues" evidence="2">
    <location>
        <begin position="389"/>
        <end position="399"/>
    </location>
</feature>
<proteinExistence type="predicted"/>
<reference evidence="3 4" key="1">
    <citation type="journal article" date="2010" name="Plant Cell">
        <title>The Chlorella variabilis NC64A genome reveals adaptation to photosymbiosis, coevolution with viruses, and cryptic sex.</title>
        <authorList>
            <person name="Blanc G."/>
            <person name="Duncan G."/>
            <person name="Agarkova I."/>
            <person name="Borodovsky M."/>
            <person name="Gurnon J."/>
            <person name="Kuo A."/>
            <person name="Lindquist E."/>
            <person name="Lucas S."/>
            <person name="Pangilinan J."/>
            <person name="Polle J."/>
            <person name="Salamov A."/>
            <person name="Terry A."/>
            <person name="Yamada T."/>
            <person name="Dunigan D.D."/>
            <person name="Grigoriev I.V."/>
            <person name="Claverie J.M."/>
            <person name="Van Etten J.L."/>
        </authorList>
    </citation>
    <scope>NUCLEOTIDE SEQUENCE [LARGE SCALE GENOMIC DNA]</scope>
    <source>
        <strain evidence="3 4">NC64A</strain>
    </source>
</reference>
<dbReference type="KEGG" id="cvr:CHLNCDRAFT_134766"/>
<evidence type="ECO:0000256" key="2">
    <source>
        <dbReference type="SAM" id="MobiDB-lite"/>
    </source>
</evidence>
<organism evidence="4">
    <name type="scientific">Chlorella variabilis</name>
    <name type="common">Green alga</name>
    <dbReference type="NCBI Taxonomy" id="554065"/>
    <lineage>
        <taxon>Eukaryota</taxon>
        <taxon>Viridiplantae</taxon>
        <taxon>Chlorophyta</taxon>
        <taxon>core chlorophytes</taxon>
        <taxon>Trebouxiophyceae</taxon>
        <taxon>Chlorellales</taxon>
        <taxon>Chlorellaceae</taxon>
        <taxon>Chlorella clade</taxon>
        <taxon>Chlorella</taxon>
    </lineage>
</organism>
<sequence length="491" mass="53762">MEVAPSEAAQLALPEAPLPAQPPSRPGSAAYAEKLASNLHRHVKRVQQLQAAAAARAAKQRELEQRQAAAAARAAKQRALEEQQAAANNKKKYRTEMRRQEKLAAAQARDEQARRQAAARLEQGAARGAAVAAERQEVAVLARVKHERREAARRLAQSRAEQEAAERAAFYLQRQQQKEAELRQRNEELAELRALKQRERRLAALHAKHRMELAAQRQEAARDELSRRLDAKQRRVSAMEGERAAMMRALEDMRRDIRQQEDALKEALRHMERGGCAPVQELDGLQRQLGELLQSPATRPPSSRGSTRQGARPSSRGRTAGVGTGGAAPQRGSRDAVAEQVAEASARGCSTLSSSAAVDSIGSPRIPAVHAVQPPAEAGGDRHDEAGSGSDSQQLSSRASVAHPADAQARCTVDGVEEQGRPAQQAPPLAPPVAREKLQQILQAELAREAERAVVLRGVADEADRRRLVHFFEMERANAMSLMQRLQQQMQ</sequence>
<keyword evidence="1" id="KW-0175">Coiled coil</keyword>
<evidence type="ECO:0000313" key="3">
    <source>
        <dbReference type="EMBL" id="EFN54796.1"/>
    </source>
</evidence>
<dbReference type="GeneID" id="17354483"/>
<evidence type="ECO:0000313" key="4">
    <source>
        <dbReference type="Proteomes" id="UP000008141"/>
    </source>
</evidence>
<protein>
    <submittedName>
        <fullName evidence="3">Uncharacterized protein</fullName>
    </submittedName>
</protein>
<dbReference type="OrthoDB" id="10672739at2759"/>
<accession>E1ZGQ5</accession>
<dbReference type="Proteomes" id="UP000008141">
    <property type="component" value="Unassembled WGS sequence"/>
</dbReference>
<feature type="region of interest" description="Disordered" evidence="2">
    <location>
        <begin position="1"/>
        <end position="29"/>
    </location>
</feature>
<dbReference type="InParanoid" id="E1ZGQ5"/>